<reference evidence="4" key="2">
    <citation type="submission" date="2020-09" db="EMBL/GenBank/DDBJ databases">
        <authorList>
            <person name="Sun Q."/>
            <person name="Zhou Y."/>
        </authorList>
    </citation>
    <scope>NUCLEOTIDE SEQUENCE</scope>
    <source>
        <strain evidence="4">CGMCC 1.15725</strain>
    </source>
</reference>
<organism evidence="4 5">
    <name type="scientific">Aliidongia dinghuensis</name>
    <dbReference type="NCBI Taxonomy" id="1867774"/>
    <lineage>
        <taxon>Bacteria</taxon>
        <taxon>Pseudomonadati</taxon>
        <taxon>Pseudomonadota</taxon>
        <taxon>Alphaproteobacteria</taxon>
        <taxon>Rhodospirillales</taxon>
        <taxon>Dongiaceae</taxon>
        <taxon>Aliidongia</taxon>
    </lineage>
</organism>
<gene>
    <name evidence="4" type="ORF">GCM10011611_04130</name>
</gene>
<dbReference type="PANTHER" id="PTHR36577">
    <property type="entry name" value="DUF521 DOMAIN PROTEIN (AFU_ORTHOLOGUE AFUA_6G00490)"/>
    <property type="match status" value="1"/>
</dbReference>
<evidence type="ECO:0000313" key="4">
    <source>
        <dbReference type="EMBL" id="GGF01796.1"/>
    </source>
</evidence>
<dbReference type="Pfam" id="PF04412">
    <property type="entry name" value="AcnX"/>
    <property type="match status" value="1"/>
</dbReference>
<feature type="domain" description="Phosphomevalonate dehydratase large subunit-like" evidence="3">
    <location>
        <begin position="3"/>
        <end position="416"/>
    </location>
</feature>
<keyword evidence="2" id="KW-0456">Lyase</keyword>
<evidence type="ECO:0000313" key="5">
    <source>
        <dbReference type="Proteomes" id="UP000646365"/>
    </source>
</evidence>
<dbReference type="AlphaFoldDB" id="A0A8J2YNX7"/>
<keyword evidence="1" id="KW-0408">Iron</keyword>
<dbReference type="RefSeq" id="WP_189041923.1">
    <property type="nucleotide sequence ID" value="NZ_BMJQ01000001.1"/>
</dbReference>
<keyword evidence="5" id="KW-1185">Reference proteome</keyword>
<accession>A0A8J2YNX7</accession>
<evidence type="ECO:0000256" key="1">
    <source>
        <dbReference type="ARBA" id="ARBA00023004"/>
    </source>
</evidence>
<dbReference type="Proteomes" id="UP000646365">
    <property type="component" value="Unassembled WGS sequence"/>
</dbReference>
<proteinExistence type="predicted"/>
<dbReference type="EMBL" id="BMJQ01000001">
    <property type="protein sequence ID" value="GGF01796.1"/>
    <property type="molecule type" value="Genomic_DNA"/>
</dbReference>
<evidence type="ECO:0000259" key="3">
    <source>
        <dbReference type="Pfam" id="PF04412"/>
    </source>
</evidence>
<reference evidence="4" key="1">
    <citation type="journal article" date="2014" name="Int. J. Syst. Evol. Microbiol.">
        <title>Complete genome sequence of Corynebacterium casei LMG S-19264T (=DSM 44701T), isolated from a smear-ripened cheese.</title>
        <authorList>
            <consortium name="US DOE Joint Genome Institute (JGI-PGF)"/>
            <person name="Walter F."/>
            <person name="Albersmeier A."/>
            <person name="Kalinowski J."/>
            <person name="Ruckert C."/>
        </authorList>
    </citation>
    <scope>NUCLEOTIDE SEQUENCE</scope>
    <source>
        <strain evidence="4">CGMCC 1.15725</strain>
    </source>
</reference>
<dbReference type="PANTHER" id="PTHR36577:SF3">
    <property type="entry name" value="DUF521 DOMAIN PROTEIN (AFU_ORTHOLOGUE AFUA_6G00490)"/>
    <property type="match status" value="1"/>
</dbReference>
<name>A0A8J2YNX7_9PROT</name>
<dbReference type="InterPro" id="IPR007506">
    <property type="entry name" value="PMDh-L-like_dom"/>
</dbReference>
<sequence>MSLELSRDDEAMLAGRDGPAAAMALRIVADTARMLGARRLIDIASAHIDGCLYHGDSGTLFAERLLTDGGRVRVPTTLNVGALDLVHPGRERLDAAQAAMARRLMAAYAGLGCRESWTCAPYQAGHRPQLGQDVAWGESNAVVFCNSVLGARTNRYGDFLDICAALTGRAPRAGLHLPENRRATLLIDASGLNPALVAEDAFYPVLGSWLGQAVGDAIAAIDGLPGPLAEGPLVKGPLAEDRLKALGAAAASTGSVGLFHVVGVTPEAPTQAAAFGGLAPRETIRLDAAMLEAARRRLSTGLVPPDGRVDAVAIGSPHLSEAEIDAVIRGFAGRRTTIPFYACTGRHVLERIAGDGRQAALDAAGITVIADTCIVVTPILAARSGLLVTNSGKFAHYTPANTGWNVLYGSLTDCIESAVAGRLVRDEAIWR</sequence>
<evidence type="ECO:0000256" key="2">
    <source>
        <dbReference type="ARBA" id="ARBA00023239"/>
    </source>
</evidence>
<protein>
    <recommendedName>
        <fullName evidence="3">Phosphomevalonate dehydratase large subunit-like domain-containing protein</fullName>
    </recommendedName>
</protein>
<comment type="caution">
    <text evidence="4">The sequence shown here is derived from an EMBL/GenBank/DDBJ whole genome shotgun (WGS) entry which is preliminary data.</text>
</comment>
<dbReference type="GO" id="GO:0016829">
    <property type="term" value="F:lyase activity"/>
    <property type="evidence" value="ECO:0007669"/>
    <property type="project" value="UniProtKB-KW"/>
</dbReference>